<evidence type="ECO:0000256" key="3">
    <source>
        <dbReference type="ARBA" id="ARBA00023136"/>
    </source>
</evidence>
<dbReference type="PANTHER" id="PTHR30429:SF0">
    <property type="entry name" value="METHIONINE-BINDING LIPOPROTEIN METQ"/>
    <property type="match status" value="1"/>
</dbReference>
<feature type="signal peptide" evidence="8">
    <location>
        <begin position="1"/>
        <end position="30"/>
    </location>
</feature>
<evidence type="ECO:0000256" key="5">
    <source>
        <dbReference type="ARBA" id="ARBA00023288"/>
    </source>
</evidence>
<keyword evidence="4" id="KW-0564">Palmitate</keyword>
<evidence type="ECO:0000256" key="4">
    <source>
        <dbReference type="ARBA" id="ARBA00023139"/>
    </source>
</evidence>
<protein>
    <recommendedName>
        <fullName evidence="6">Lipoprotein</fullName>
    </recommendedName>
</protein>
<proteinExistence type="inferred from homology"/>
<dbReference type="PIRSF" id="PIRSF002854">
    <property type="entry name" value="MetQ"/>
    <property type="match status" value="1"/>
</dbReference>
<evidence type="ECO:0000313" key="10">
    <source>
        <dbReference type="Proteomes" id="UP000319728"/>
    </source>
</evidence>
<keyword evidence="2 8" id="KW-0732">Signal</keyword>
<dbReference type="EMBL" id="VLLP01000001">
    <property type="protein sequence ID" value="TWJ29550.1"/>
    <property type="molecule type" value="Genomic_DNA"/>
</dbReference>
<evidence type="ECO:0000256" key="2">
    <source>
        <dbReference type="ARBA" id="ARBA00022729"/>
    </source>
</evidence>
<evidence type="ECO:0000256" key="1">
    <source>
        <dbReference type="ARBA" id="ARBA00004635"/>
    </source>
</evidence>
<dbReference type="GO" id="GO:0016020">
    <property type="term" value="C:membrane"/>
    <property type="evidence" value="ECO:0007669"/>
    <property type="project" value="UniProtKB-SubCell"/>
</dbReference>
<sequence length="283" mass="30370">MDDKEKGTTVRRRLPSLIIAALVLALTACGSGTDDTGTSTPTDAALKVGVSPVPHGEILTYVKDNLAEKAGLKLEIVEFTDYVQPNRALADGQLDANYFQHIPYLDEEKAAKGYRFTALKPVHIEPLGLYSKKVRALADLPAKGVVAIPNDPSNSGRALNLLANNGVIKLREGAGVKATTRDIVDNPKQLQFRELEAAQLPRSLDDTVASVINGNYAIDAGLTPATDALALEKAEGNPYANLLVVRDGGDSDPRVRKLEELLHSPEVKTYIDGRYKGSVTAAF</sequence>
<dbReference type="PROSITE" id="PS51257">
    <property type="entry name" value="PROKAR_LIPOPROTEIN"/>
    <property type="match status" value="1"/>
</dbReference>
<dbReference type="Proteomes" id="UP000319728">
    <property type="component" value="Unassembled WGS sequence"/>
</dbReference>
<reference evidence="9 10" key="1">
    <citation type="submission" date="2019-07" db="EMBL/GenBank/DDBJ databases">
        <title>R&amp;d 2014.</title>
        <authorList>
            <person name="Klenk H.-P."/>
        </authorList>
    </citation>
    <scope>NUCLEOTIDE SEQUENCE [LARGE SCALE GENOMIC DNA]</scope>
    <source>
        <strain evidence="9 10">DSM 43912</strain>
    </source>
</reference>
<dbReference type="Pfam" id="PF03180">
    <property type="entry name" value="Lipoprotein_9"/>
    <property type="match status" value="1"/>
</dbReference>
<accession>A0A562WGV9</accession>
<keyword evidence="5 6" id="KW-0449">Lipoprotein</keyword>
<dbReference type="InterPro" id="IPR004872">
    <property type="entry name" value="Lipoprotein_NlpA"/>
</dbReference>
<evidence type="ECO:0000256" key="6">
    <source>
        <dbReference type="PIRNR" id="PIRNR002854"/>
    </source>
</evidence>
<dbReference type="CDD" id="cd13597">
    <property type="entry name" value="PBP2_lipoprotein_Tp32"/>
    <property type="match status" value="1"/>
</dbReference>
<comment type="similarity">
    <text evidence="6">Belongs to the nlpA lipoprotein family.</text>
</comment>
<comment type="subcellular location">
    <subcellularLocation>
        <location evidence="1">Membrane</location>
        <topology evidence="1">Lipid-anchor</topology>
    </subcellularLocation>
</comment>
<gene>
    <name evidence="9" type="ORF">JD81_03061</name>
</gene>
<evidence type="ECO:0000313" key="9">
    <source>
        <dbReference type="EMBL" id="TWJ29550.1"/>
    </source>
</evidence>
<organism evidence="9 10">
    <name type="scientific">Micromonospora sagamiensis</name>
    <dbReference type="NCBI Taxonomy" id="47875"/>
    <lineage>
        <taxon>Bacteria</taxon>
        <taxon>Bacillati</taxon>
        <taxon>Actinomycetota</taxon>
        <taxon>Actinomycetes</taxon>
        <taxon>Micromonosporales</taxon>
        <taxon>Micromonosporaceae</taxon>
        <taxon>Micromonospora</taxon>
    </lineage>
</organism>
<comment type="caution">
    <text evidence="9">The sequence shown here is derived from an EMBL/GenBank/DDBJ whole genome shotgun (WGS) entry which is preliminary data.</text>
</comment>
<feature type="chain" id="PRO_5038830730" description="Lipoprotein" evidence="8">
    <location>
        <begin position="31"/>
        <end position="283"/>
    </location>
</feature>
<keyword evidence="3" id="KW-0472">Membrane</keyword>
<dbReference type="PANTHER" id="PTHR30429">
    <property type="entry name" value="D-METHIONINE-BINDING LIPOPROTEIN METQ"/>
    <property type="match status" value="1"/>
</dbReference>
<evidence type="ECO:0000256" key="7">
    <source>
        <dbReference type="PIRSR" id="PIRSR002854-1"/>
    </source>
</evidence>
<feature type="lipid moiety-binding region" description="S-diacylglycerol cysteine" evidence="7">
    <location>
        <position position="29"/>
    </location>
</feature>
<name>A0A562WGV9_9ACTN</name>
<evidence type="ECO:0000256" key="8">
    <source>
        <dbReference type="SAM" id="SignalP"/>
    </source>
</evidence>
<keyword evidence="10" id="KW-1185">Reference proteome</keyword>
<dbReference type="SUPFAM" id="SSF53850">
    <property type="entry name" value="Periplasmic binding protein-like II"/>
    <property type="match status" value="1"/>
</dbReference>
<dbReference type="Gene3D" id="3.40.190.10">
    <property type="entry name" value="Periplasmic binding protein-like II"/>
    <property type="match status" value="2"/>
</dbReference>
<dbReference type="AlphaFoldDB" id="A0A562WGV9"/>